<evidence type="ECO:0000256" key="12">
    <source>
        <dbReference type="SAM" id="Phobius"/>
    </source>
</evidence>
<dbReference type="InterPro" id="IPR017938">
    <property type="entry name" value="Riboflavin_synthase-like_b-brl"/>
</dbReference>
<dbReference type="InterPro" id="IPR039261">
    <property type="entry name" value="FNR_nucleotide-bd"/>
</dbReference>
<dbReference type="Pfam" id="PF08022">
    <property type="entry name" value="FAD_binding_8"/>
    <property type="match status" value="1"/>
</dbReference>
<keyword evidence="4" id="KW-0479">Metal-binding</keyword>
<dbReference type="InterPro" id="IPR017927">
    <property type="entry name" value="FAD-bd_FR_type"/>
</dbReference>
<dbReference type="InterPro" id="IPR018247">
    <property type="entry name" value="EF_Hand_1_Ca_BS"/>
</dbReference>
<dbReference type="GO" id="GO:0016174">
    <property type="term" value="F:NAD(P)H oxidase H2O2-forming activity"/>
    <property type="evidence" value="ECO:0007669"/>
    <property type="project" value="TreeGrafter"/>
</dbReference>
<feature type="region of interest" description="Disordered" evidence="11">
    <location>
        <begin position="1"/>
        <end position="22"/>
    </location>
</feature>
<dbReference type="InterPro" id="IPR013130">
    <property type="entry name" value="Fe3_Rdtase_TM_dom"/>
</dbReference>
<keyword evidence="7" id="KW-0521">NADP</keyword>
<dbReference type="InterPro" id="IPR011992">
    <property type="entry name" value="EF-hand-dom_pair"/>
</dbReference>
<evidence type="ECO:0000259" key="13">
    <source>
        <dbReference type="PROSITE" id="PS50222"/>
    </source>
</evidence>
<dbReference type="InterPro" id="IPR013623">
    <property type="entry name" value="NADPH_Ox"/>
</dbReference>
<protein>
    <submittedName>
        <fullName evidence="15">Respiratory burst oxidase</fullName>
    </submittedName>
</protein>
<dbReference type="PROSITE" id="PS00018">
    <property type="entry name" value="EF_HAND_1"/>
    <property type="match status" value="1"/>
</dbReference>
<evidence type="ECO:0000256" key="8">
    <source>
        <dbReference type="ARBA" id="ARBA00022989"/>
    </source>
</evidence>
<feature type="domain" description="FAD-binding FR-type" evidence="14">
    <location>
        <begin position="488"/>
        <end position="593"/>
    </location>
</feature>
<dbReference type="SFLD" id="SFLDG01168">
    <property type="entry name" value="Ferric_reductase_subgroup_(FRE"/>
    <property type="match status" value="1"/>
</dbReference>
<dbReference type="Pfam" id="PF01794">
    <property type="entry name" value="Ferric_reduct"/>
    <property type="match status" value="1"/>
</dbReference>
<dbReference type="EMBL" id="JABWDY010008508">
    <property type="protein sequence ID" value="KAF5202157.1"/>
    <property type="molecule type" value="Genomic_DNA"/>
</dbReference>
<dbReference type="Proteomes" id="UP000554482">
    <property type="component" value="Unassembled WGS sequence"/>
</dbReference>
<reference evidence="15 16" key="1">
    <citation type="submission" date="2020-06" db="EMBL/GenBank/DDBJ databases">
        <title>Transcriptomic and genomic resources for Thalictrum thalictroides and T. hernandezii: Facilitating candidate gene discovery in an emerging model plant lineage.</title>
        <authorList>
            <person name="Arias T."/>
            <person name="Riano-Pachon D.M."/>
            <person name="Di Stilio V.S."/>
        </authorList>
    </citation>
    <scope>NUCLEOTIDE SEQUENCE [LARGE SCALE GENOMIC DNA]</scope>
    <source>
        <strain evidence="16">cv. WT478/WT964</strain>
        <tissue evidence="15">Leaves</tissue>
    </source>
</reference>
<dbReference type="GO" id="GO:0042742">
    <property type="term" value="P:defense response to bacterium"/>
    <property type="evidence" value="ECO:0007669"/>
    <property type="project" value="UniProtKB-ARBA"/>
</dbReference>
<feature type="transmembrane region" description="Helical" evidence="12">
    <location>
        <begin position="253"/>
        <end position="271"/>
    </location>
</feature>
<evidence type="ECO:0000256" key="6">
    <source>
        <dbReference type="ARBA" id="ARBA00022837"/>
    </source>
</evidence>
<dbReference type="SFLD" id="SFLDG01169">
    <property type="entry name" value="NADPH_oxidase_subgroup_(NOX)"/>
    <property type="match status" value="1"/>
</dbReference>
<organism evidence="15 16">
    <name type="scientific">Thalictrum thalictroides</name>
    <name type="common">Rue-anemone</name>
    <name type="synonym">Anemone thalictroides</name>
    <dbReference type="NCBI Taxonomy" id="46969"/>
    <lineage>
        <taxon>Eukaryota</taxon>
        <taxon>Viridiplantae</taxon>
        <taxon>Streptophyta</taxon>
        <taxon>Embryophyta</taxon>
        <taxon>Tracheophyta</taxon>
        <taxon>Spermatophyta</taxon>
        <taxon>Magnoliopsida</taxon>
        <taxon>Ranunculales</taxon>
        <taxon>Ranunculaceae</taxon>
        <taxon>Thalictroideae</taxon>
        <taxon>Thalictrum</taxon>
    </lineage>
</organism>
<dbReference type="InterPro" id="IPR013112">
    <property type="entry name" value="FAD-bd_8"/>
</dbReference>
<dbReference type="SUPFAM" id="SSF52343">
    <property type="entry name" value="Ferredoxin reductase-like, C-terminal NADP-linked domain"/>
    <property type="match status" value="1"/>
</dbReference>
<keyword evidence="2" id="KW-0285">Flavoprotein</keyword>
<accession>A0A7J6WZ81</accession>
<dbReference type="SUPFAM" id="SSF47473">
    <property type="entry name" value="EF-hand"/>
    <property type="match status" value="1"/>
</dbReference>
<evidence type="ECO:0000256" key="1">
    <source>
        <dbReference type="ARBA" id="ARBA00004141"/>
    </source>
</evidence>
<dbReference type="Gene3D" id="2.40.30.10">
    <property type="entry name" value="Translation factors"/>
    <property type="match status" value="1"/>
</dbReference>
<sequence length="779" mass="88627">METERNSQTTTQSSSSSSSYYSSNSRIVPITTYSPENQNIITENAVTKKGIERMRYIDDVASRIKEWKQVEERFDQIAASATQTASIPVVQYTDFAYCIGMKETQEFADELLGALTRREEPQCAITKSELHDYWCRITDTSFQSKTKIFFDLCDRNMDGKITEMEIKQVILLSASTNKLCITQEDAEEYAALIIEELDNENRGYIQLSQLEKLFKEGSRSFSSVASKEYNDHPSNWETMSLAEFLFRTHWRRAWIIICWLIVCFSLFTWKFTQYRNRKAFEVMGYCLCAAKGAAETLKFNMALILLPVCRNTITWLRKNRSINSVIPFNDNINFHKLIAGGIVIGVILHGGTHLACDFPRIAGCSHSVFQRTIGAGFQNHQPSYFEILATTESATGIAMVVLMAIAFSLATQLPRRRPSAMPWPLQRLTGFNTFWYSHHLFILVYVLLIVHSMFLFLTKDVTEKTTWMYIAIPVLLYASERVARALRSGLYNVNIVKATTYPGKVLSLKVSKPPGFQYRSGMYIFLQCPQISTFEWHPFSLTSAPEEDHLGVHIRTLGDWSYQIYSLFQEARISESGFPKVCIDGPYGAASQDHVKYDIVVLIGLGIGATPFISIVRDIAHGQPKTLVGYINDEESVITKGPSKAYLYWVTREQGSFEWFQDVMKEISEANRRQPVVEMHNFLTSVYQDGDARSALLTAIQALKCAKNGIDIISQTPVRTHFARPNWLKIFSNLASKHSGEKIGVFYCGPSVLVKELEKICAKLTTTTSTRFVFHKENY</sequence>
<keyword evidence="10 12" id="KW-0472">Membrane</keyword>
<evidence type="ECO:0000256" key="5">
    <source>
        <dbReference type="ARBA" id="ARBA00022827"/>
    </source>
</evidence>
<keyword evidence="9" id="KW-0560">Oxidoreductase</keyword>
<keyword evidence="5" id="KW-0274">FAD</keyword>
<comment type="caution">
    <text evidence="15">The sequence shown here is derived from an EMBL/GenBank/DDBJ whole genome shotgun (WGS) entry which is preliminary data.</text>
</comment>
<dbReference type="PANTHER" id="PTHR11972">
    <property type="entry name" value="NADPH OXIDASE"/>
    <property type="match status" value="1"/>
</dbReference>
<evidence type="ECO:0000256" key="3">
    <source>
        <dbReference type="ARBA" id="ARBA00022692"/>
    </source>
</evidence>
<evidence type="ECO:0000313" key="16">
    <source>
        <dbReference type="Proteomes" id="UP000554482"/>
    </source>
</evidence>
<dbReference type="GO" id="GO:0004601">
    <property type="term" value="F:peroxidase activity"/>
    <property type="evidence" value="ECO:0007669"/>
    <property type="project" value="InterPro"/>
</dbReference>
<keyword evidence="6" id="KW-0106">Calcium</keyword>
<keyword evidence="3 12" id="KW-0812">Transmembrane</keyword>
<feature type="transmembrane region" description="Helical" evidence="12">
    <location>
        <begin position="434"/>
        <end position="458"/>
    </location>
</feature>
<name>A0A7J6WZ81_THATH</name>
<evidence type="ECO:0000256" key="2">
    <source>
        <dbReference type="ARBA" id="ARBA00022630"/>
    </source>
</evidence>
<proteinExistence type="predicted"/>
<feature type="transmembrane region" description="Helical" evidence="12">
    <location>
        <begin position="394"/>
        <end position="414"/>
    </location>
</feature>
<dbReference type="GO" id="GO:0016175">
    <property type="term" value="F:superoxide-generating NAD(P)H oxidase activity"/>
    <property type="evidence" value="ECO:0007669"/>
    <property type="project" value="UniProtKB-ARBA"/>
</dbReference>
<dbReference type="CDD" id="cd06186">
    <property type="entry name" value="NOX_Duox_like_FAD_NADP"/>
    <property type="match status" value="1"/>
</dbReference>
<dbReference type="GO" id="GO:0005509">
    <property type="term" value="F:calcium ion binding"/>
    <property type="evidence" value="ECO:0007669"/>
    <property type="project" value="InterPro"/>
</dbReference>
<dbReference type="OrthoDB" id="167398at2759"/>
<evidence type="ECO:0000256" key="9">
    <source>
        <dbReference type="ARBA" id="ARBA00023002"/>
    </source>
</evidence>
<evidence type="ECO:0000256" key="7">
    <source>
        <dbReference type="ARBA" id="ARBA00022857"/>
    </source>
</evidence>
<dbReference type="AlphaFoldDB" id="A0A7J6WZ81"/>
<feature type="domain" description="EF-hand" evidence="13">
    <location>
        <begin position="141"/>
        <end position="176"/>
    </location>
</feature>
<evidence type="ECO:0000256" key="4">
    <source>
        <dbReference type="ARBA" id="ARBA00022723"/>
    </source>
</evidence>
<dbReference type="Gene3D" id="1.10.238.10">
    <property type="entry name" value="EF-hand"/>
    <property type="match status" value="1"/>
</dbReference>
<dbReference type="InterPro" id="IPR013121">
    <property type="entry name" value="Fe_red_NAD-bd_6"/>
</dbReference>
<evidence type="ECO:0000313" key="15">
    <source>
        <dbReference type="EMBL" id="KAF5202157.1"/>
    </source>
</evidence>
<dbReference type="PROSITE" id="PS50222">
    <property type="entry name" value="EF_HAND_2"/>
    <property type="match status" value="1"/>
</dbReference>
<dbReference type="Pfam" id="PF08414">
    <property type="entry name" value="NADPH_Ox"/>
    <property type="match status" value="1"/>
</dbReference>
<dbReference type="Pfam" id="PF08030">
    <property type="entry name" value="NAD_binding_6"/>
    <property type="match status" value="1"/>
</dbReference>
<keyword evidence="8 12" id="KW-1133">Transmembrane helix</keyword>
<dbReference type="PANTHER" id="PTHR11972:SF127">
    <property type="entry name" value="RESPIRATORY BURST OXIDASE HOMOLOG PROTEIN A-LIKE"/>
    <property type="match status" value="1"/>
</dbReference>
<dbReference type="SUPFAM" id="SSF63380">
    <property type="entry name" value="Riboflavin synthase domain-like"/>
    <property type="match status" value="1"/>
</dbReference>
<dbReference type="InterPro" id="IPR002048">
    <property type="entry name" value="EF_hand_dom"/>
</dbReference>
<gene>
    <name evidence="15" type="ORF">FRX31_008256</name>
</gene>
<keyword evidence="16" id="KW-1185">Reference proteome</keyword>
<dbReference type="PROSITE" id="PS51384">
    <property type="entry name" value="FAD_FR"/>
    <property type="match status" value="1"/>
</dbReference>
<dbReference type="FunFam" id="2.40.30.10:FF:000059">
    <property type="entry name" value="dual oxidase isoform X1"/>
    <property type="match status" value="1"/>
</dbReference>
<dbReference type="Gene3D" id="3.40.50.80">
    <property type="entry name" value="Nucleotide-binding domain of ferredoxin-NADP reductase (FNR) module"/>
    <property type="match status" value="1"/>
</dbReference>
<dbReference type="InterPro" id="IPR050369">
    <property type="entry name" value="RBOH/FRE"/>
</dbReference>
<dbReference type="GO" id="GO:0009653">
    <property type="term" value="P:anatomical structure morphogenesis"/>
    <property type="evidence" value="ECO:0007669"/>
    <property type="project" value="UniProtKB-ARBA"/>
</dbReference>
<comment type="subcellular location">
    <subcellularLocation>
        <location evidence="1">Membrane</location>
        <topology evidence="1">Multi-pass membrane protein</topology>
    </subcellularLocation>
</comment>
<dbReference type="GO" id="GO:0005886">
    <property type="term" value="C:plasma membrane"/>
    <property type="evidence" value="ECO:0007669"/>
    <property type="project" value="TreeGrafter"/>
</dbReference>
<evidence type="ECO:0000256" key="11">
    <source>
        <dbReference type="SAM" id="MobiDB-lite"/>
    </source>
</evidence>
<evidence type="ECO:0000259" key="14">
    <source>
        <dbReference type="PROSITE" id="PS51384"/>
    </source>
</evidence>
<evidence type="ECO:0000256" key="10">
    <source>
        <dbReference type="ARBA" id="ARBA00023136"/>
    </source>
</evidence>